<accession>A0AAU7LU40</accession>
<dbReference type="AlphaFoldDB" id="A0AAU7LU40"/>
<dbReference type="Pfam" id="PF01292">
    <property type="entry name" value="Ni_hydr_CYTB"/>
    <property type="match status" value="1"/>
</dbReference>
<dbReference type="InterPro" id="IPR016174">
    <property type="entry name" value="Di-haem_cyt_TM"/>
</dbReference>
<dbReference type="InterPro" id="IPR011577">
    <property type="entry name" value="Cyt_b561_bac/Ni-Hgenase"/>
</dbReference>
<dbReference type="GO" id="GO:0009055">
    <property type="term" value="F:electron transfer activity"/>
    <property type="evidence" value="ECO:0007669"/>
    <property type="project" value="InterPro"/>
</dbReference>
<dbReference type="GO" id="GO:0022904">
    <property type="term" value="P:respiratory electron transport chain"/>
    <property type="evidence" value="ECO:0007669"/>
    <property type="project" value="InterPro"/>
</dbReference>
<protein>
    <submittedName>
        <fullName evidence="8">Cytochrome b/b6 domain-containing protein</fullName>
    </submittedName>
</protein>
<dbReference type="Gene3D" id="1.20.950.20">
    <property type="entry name" value="Transmembrane di-heme cytochromes, Chain C"/>
    <property type="match status" value="1"/>
</dbReference>
<evidence type="ECO:0000256" key="2">
    <source>
        <dbReference type="ARBA" id="ARBA00022475"/>
    </source>
</evidence>
<keyword evidence="2" id="KW-1003">Cell membrane</keyword>
<organism evidence="8">
    <name type="scientific">Polaromonas hydrogenivorans</name>
    <dbReference type="NCBI Taxonomy" id="335476"/>
    <lineage>
        <taxon>Bacteria</taxon>
        <taxon>Pseudomonadati</taxon>
        <taxon>Pseudomonadota</taxon>
        <taxon>Betaproteobacteria</taxon>
        <taxon>Burkholderiales</taxon>
        <taxon>Comamonadaceae</taxon>
        <taxon>Polaromonas</taxon>
    </lineage>
</organism>
<evidence type="ECO:0000313" key="8">
    <source>
        <dbReference type="EMBL" id="XBP70468.1"/>
    </source>
</evidence>
<sequence>MYSNKTLTKIRVWDLPTRLFHWALVAGITGLAISGTVGGNAMVWHFRFGHGVLALLLFRILWGLVGGRWSRFGAFIYAPQSLIHYLKGKGKPEHSVGHNPIGALSVFAMLGFLVLQVASGLLSDDEIAFSGPLTRFVANSTVSLATDYHANIGKWILLGLVLLHIGAIVVYLLRKHNLVGAMLHGDKELVVKAPASRDDTVSRTAALLLFMLCAGVAYWVSTLEAAAF</sequence>
<keyword evidence="5 6" id="KW-0472">Membrane</keyword>
<dbReference type="InterPro" id="IPR051542">
    <property type="entry name" value="Hydrogenase_cytochrome"/>
</dbReference>
<evidence type="ECO:0000256" key="3">
    <source>
        <dbReference type="ARBA" id="ARBA00022692"/>
    </source>
</evidence>
<reference evidence="8" key="1">
    <citation type="submission" date="2024-05" db="EMBL/GenBank/DDBJ databases">
        <authorList>
            <person name="Bunk B."/>
            <person name="Swiderski J."/>
            <person name="Sproer C."/>
            <person name="Thiel V."/>
        </authorList>
    </citation>
    <scope>NUCLEOTIDE SEQUENCE</scope>
    <source>
        <strain evidence="8">DSM 17735</strain>
    </source>
</reference>
<dbReference type="GO" id="GO:0020037">
    <property type="term" value="F:heme binding"/>
    <property type="evidence" value="ECO:0007669"/>
    <property type="project" value="TreeGrafter"/>
</dbReference>
<comment type="subcellular location">
    <subcellularLocation>
        <location evidence="1">Cell membrane</location>
        <topology evidence="1">Multi-pass membrane protein</topology>
    </subcellularLocation>
</comment>
<evidence type="ECO:0000256" key="1">
    <source>
        <dbReference type="ARBA" id="ARBA00004651"/>
    </source>
</evidence>
<dbReference type="SUPFAM" id="SSF81342">
    <property type="entry name" value="Transmembrane di-heme cytochromes"/>
    <property type="match status" value="1"/>
</dbReference>
<gene>
    <name evidence="8" type="ORF">ABLV49_01100</name>
</gene>
<proteinExistence type="predicted"/>
<feature type="transmembrane region" description="Helical" evidence="6">
    <location>
        <begin position="201"/>
        <end position="220"/>
    </location>
</feature>
<feature type="transmembrane region" description="Helical" evidence="6">
    <location>
        <begin position="20"/>
        <end position="38"/>
    </location>
</feature>
<evidence type="ECO:0000256" key="4">
    <source>
        <dbReference type="ARBA" id="ARBA00022989"/>
    </source>
</evidence>
<name>A0AAU7LU40_9BURK</name>
<dbReference type="RefSeq" id="WP_349279836.1">
    <property type="nucleotide sequence ID" value="NZ_CBCSCU010000028.1"/>
</dbReference>
<evidence type="ECO:0000256" key="6">
    <source>
        <dbReference type="SAM" id="Phobius"/>
    </source>
</evidence>
<feature type="transmembrane region" description="Helical" evidence="6">
    <location>
        <begin position="101"/>
        <end position="122"/>
    </location>
</feature>
<feature type="domain" description="Cytochrome b561 bacterial/Ni-hydrogenase" evidence="7">
    <location>
        <begin position="12"/>
        <end position="185"/>
    </location>
</feature>
<dbReference type="GO" id="GO:0005886">
    <property type="term" value="C:plasma membrane"/>
    <property type="evidence" value="ECO:0007669"/>
    <property type="project" value="UniProtKB-SubCell"/>
</dbReference>
<dbReference type="PANTHER" id="PTHR30485:SF2">
    <property type="entry name" value="BLL0597 PROTEIN"/>
    <property type="match status" value="1"/>
</dbReference>
<feature type="transmembrane region" description="Helical" evidence="6">
    <location>
        <begin position="44"/>
        <end position="62"/>
    </location>
</feature>
<evidence type="ECO:0000259" key="7">
    <source>
        <dbReference type="Pfam" id="PF01292"/>
    </source>
</evidence>
<dbReference type="PANTHER" id="PTHR30485">
    <property type="entry name" value="NI/FE-HYDROGENASE 1 B-TYPE CYTOCHROME SUBUNIT"/>
    <property type="match status" value="1"/>
</dbReference>
<keyword evidence="3 6" id="KW-0812">Transmembrane</keyword>
<keyword evidence="4 6" id="KW-1133">Transmembrane helix</keyword>
<evidence type="ECO:0000256" key="5">
    <source>
        <dbReference type="ARBA" id="ARBA00023136"/>
    </source>
</evidence>
<feature type="transmembrane region" description="Helical" evidence="6">
    <location>
        <begin position="152"/>
        <end position="173"/>
    </location>
</feature>
<dbReference type="EMBL" id="CP157675">
    <property type="protein sequence ID" value="XBP70468.1"/>
    <property type="molecule type" value="Genomic_DNA"/>
</dbReference>